<dbReference type="OrthoDB" id="337735at2759"/>
<evidence type="ECO:0000256" key="2">
    <source>
        <dbReference type="SAM" id="MobiDB-lite"/>
    </source>
</evidence>
<keyword evidence="1" id="KW-0175">Coiled coil</keyword>
<dbReference type="Proteomes" id="UP000785679">
    <property type="component" value="Unassembled WGS sequence"/>
</dbReference>
<dbReference type="Pfam" id="PF08613">
    <property type="entry name" value="Cyclin"/>
    <property type="match status" value="1"/>
</dbReference>
<evidence type="ECO:0000313" key="3">
    <source>
        <dbReference type="EMBL" id="TNV85531.1"/>
    </source>
</evidence>
<accession>A0A8J8P153</accession>
<evidence type="ECO:0000313" key="4">
    <source>
        <dbReference type="Proteomes" id="UP000785679"/>
    </source>
</evidence>
<comment type="caution">
    <text evidence="3">The sequence shown here is derived from an EMBL/GenBank/DDBJ whole genome shotgun (WGS) entry which is preliminary data.</text>
</comment>
<gene>
    <name evidence="3" type="ORF">FGO68_gene8318</name>
</gene>
<dbReference type="PANTHER" id="PTHR14248">
    <property type="entry name" value="CYCLIN Y, ISOFORM A"/>
    <property type="match status" value="1"/>
</dbReference>
<dbReference type="AlphaFoldDB" id="A0A8J8P153"/>
<dbReference type="Gene3D" id="1.10.472.10">
    <property type="entry name" value="Cyclin-like"/>
    <property type="match status" value="1"/>
</dbReference>
<dbReference type="GO" id="GO:0019901">
    <property type="term" value="F:protein kinase binding"/>
    <property type="evidence" value="ECO:0007669"/>
    <property type="project" value="InterPro"/>
</dbReference>
<protein>
    <submittedName>
        <fullName evidence="3">Uncharacterized protein</fullName>
    </submittedName>
</protein>
<dbReference type="InterPro" id="IPR013922">
    <property type="entry name" value="Cyclin_PHO80-like"/>
</dbReference>
<feature type="region of interest" description="Disordered" evidence="2">
    <location>
        <begin position="274"/>
        <end position="302"/>
    </location>
</feature>
<keyword evidence="4" id="KW-1185">Reference proteome</keyword>
<sequence>MRHLQFSKGVYMFLEDLKKAEALPEDVEFSYKFDDNLKIHRDQPEKHLVGSSFEEQILSEQRHKAKRESIENFKRIEEQIMQNKRGGNFNQMTFGNAGAPQGDAIGRMPTEIDEELDERDDDGVFDDEMDESESKAIESLREEEYNKLKMVKEEDRLQSYLKQRKQLEKSLEDKEQKIKEITHFIDSSEGMEKQQVLAISHNPDDEQYNEEFQPSKISRADFIMAQVNLEVIESHGSQELQMSTQQVHLRKLQQNPLSDKASLNSRHTTSLIHDNYDVVSSTQTRKPPKHSQTSRKTYSPKNDTLTRDQIKMAIAEQFRVFSERYDFSYDMILADPQAMQPFPSEADVYEYCRYVTQQCKMENEIPIICLVYLERLIMKTGILLNIDNLGSKVWDDDSLENVHFPKVMSDVSLKMINMLEQTFLEFIDFDLVVKGSEYAKYYFILRSLSEELKQETPHIFKAKIASESISQPSQVPWGEFPLQAPISADKMQELQRNSAKAEILLKEKQDKEYLMAVKNRVQLDKTL</sequence>
<name>A0A8J8P153_HALGN</name>
<reference evidence="3" key="1">
    <citation type="submission" date="2019-06" db="EMBL/GenBank/DDBJ databases">
        <authorList>
            <person name="Zheng W."/>
        </authorList>
    </citation>
    <scope>NUCLEOTIDE SEQUENCE</scope>
    <source>
        <strain evidence="3">QDHG01</strain>
    </source>
</reference>
<proteinExistence type="predicted"/>
<dbReference type="EMBL" id="RRYP01001753">
    <property type="protein sequence ID" value="TNV85531.1"/>
    <property type="molecule type" value="Genomic_DNA"/>
</dbReference>
<feature type="coiled-coil region" evidence="1">
    <location>
        <begin position="150"/>
        <end position="184"/>
    </location>
</feature>
<organism evidence="3 4">
    <name type="scientific">Halteria grandinella</name>
    <dbReference type="NCBI Taxonomy" id="5974"/>
    <lineage>
        <taxon>Eukaryota</taxon>
        <taxon>Sar</taxon>
        <taxon>Alveolata</taxon>
        <taxon>Ciliophora</taxon>
        <taxon>Intramacronucleata</taxon>
        <taxon>Spirotrichea</taxon>
        <taxon>Stichotrichia</taxon>
        <taxon>Sporadotrichida</taxon>
        <taxon>Halteriidae</taxon>
        <taxon>Halteria</taxon>
    </lineage>
</organism>
<evidence type="ECO:0000256" key="1">
    <source>
        <dbReference type="SAM" id="Coils"/>
    </source>
</evidence>
<feature type="compositionally biased region" description="Polar residues" evidence="2">
    <location>
        <begin position="274"/>
        <end position="285"/>
    </location>
</feature>